<gene>
    <name evidence="1" type="ORF">FWILDA_LOCUS16203</name>
</gene>
<proteinExistence type="predicted"/>
<keyword evidence="2" id="KW-1185">Reference proteome</keyword>
<dbReference type="EMBL" id="CAMKVN010009945">
    <property type="protein sequence ID" value="CAI2193692.1"/>
    <property type="molecule type" value="Genomic_DNA"/>
</dbReference>
<name>A0A9W4WXF2_9GLOM</name>
<dbReference type="AlphaFoldDB" id="A0A9W4WXF2"/>
<organism evidence="1 2">
    <name type="scientific">Funneliformis geosporum</name>
    <dbReference type="NCBI Taxonomy" id="1117311"/>
    <lineage>
        <taxon>Eukaryota</taxon>
        <taxon>Fungi</taxon>
        <taxon>Fungi incertae sedis</taxon>
        <taxon>Mucoromycota</taxon>
        <taxon>Glomeromycotina</taxon>
        <taxon>Glomeromycetes</taxon>
        <taxon>Glomerales</taxon>
        <taxon>Glomeraceae</taxon>
        <taxon>Funneliformis</taxon>
    </lineage>
</organism>
<accession>A0A9W4WXF2</accession>
<reference evidence="1" key="1">
    <citation type="submission" date="2022-08" db="EMBL/GenBank/DDBJ databases">
        <authorList>
            <person name="Kallberg Y."/>
            <person name="Tangrot J."/>
            <person name="Rosling A."/>
        </authorList>
    </citation>
    <scope>NUCLEOTIDE SEQUENCE</scope>
    <source>
        <strain evidence="1">Wild A</strain>
    </source>
</reference>
<sequence length="54" mass="6202">MNQYSIFTTYYNLVKLKRTGSNSTKNVLVVPKIILEGLKIWKSSRKLASKLSLK</sequence>
<feature type="non-terminal residue" evidence="1">
    <location>
        <position position="54"/>
    </location>
</feature>
<comment type="caution">
    <text evidence="1">The sequence shown here is derived from an EMBL/GenBank/DDBJ whole genome shotgun (WGS) entry which is preliminary data.</text>
</comment>
<dbReference type="Proteomes" id="UP001153678">
    <property type="component" value="Unassembled WGS sequence"/>
</dbReference>
<evidence type="ECO:0000313" key="2">
    <source>
        <dbReference type="Proteomes" id="UP001153678"/>
    </source>
</evidence>
<protein>
    <submittedName>
        <fullName evidence="1">18731_t:CDS:1</fullName>
    </submittedName>
</protein>
<evidence type="ECO:0000313" key="1">
    <source>
        <dbReference type="EMBL" id="CAI2193692.1"/>
    </source>
</evidence>